<gene>
    <name evidence="5 8" type="primary">ftsA</name>
    <name evidence="10" type="ORF">HSCHL_2365</name>
    <name evidence="8" type="ORF">KM312_02565</name>
    <name evidence="9" type="ORF">SA87_03330</name>
</gene>
<dbReference type="PIRSF" id="PIRSF003101">
    <property type="entry name" value="FtsA"/>
    <property type="match status" value="1"/>
</dbReference>
<evidence type="ECO:0000259" key="7">
    <source>
        <dbReference type="SMART" id="SM00842"/>
    </source>
</evidence>
<comment type="function">
    <text evidence="5 6">Cell division protein that is involved in the assembly of the Z ring. May serve as a membrane anchor for the Z ring.</text>
</comment>
<protein>
    <recommendedName>
        <fullName evidence="5 6">Cell division protein FtsA</fullName>
    </recommendedName>
</protein>
<proteinExistence type="inferred from homology"/>
<dbReference type="EMBL" id="JAHHQF010000039">
    <property type="protein sequence ID" value="MBT9281538.1"/>
    <property type="molecule type" value="Genomic_DNA"/>
</dbReference>
<organism evidence="9 11">
    <name type="scientific">Hydrogenibacillus schlegelii</name>
    <name type="common">Bacillus schlegelii</name>
    <dbReference type="NCBI Taxonomy" id="1484"/>
    <lineage>
        <taxon>Bacteria</taxon>
        <taxon>Bacillati</taxon>
        <taxon>Bacillota</taxon>
        <taxon>Bacilli</taxon>
        <taxon>Bacillales</taxon>
        <taxon>Bacillales Family X. Incertae Sedis</taxon>
        <taxon>Hydrogenibacillus</taxon>
    </lineage>
</organism>
<evidence type="ECO:0000256" key="2">
    <source>
        <dbReference type="ARBA" id="ARBA00022618"/>
    </source>
</evidence>
<keyword evidence="2 5" id="KW-0132">Cell division</keyword>
<comment type="subcellular location">
    <subcellularLocation>
        <location evidence="5">Cell membrane</location>
        <topology evidence="5">Peripheral membrane protein</topology>
        <orientation evidence="5">Cytoplasmic side</orientation>
    </subcellularLocation>
    <text evidence="5">Localizes to the Z ring in an FtsZ-dependent manner. Targeted to the membrane through a conserved C-terminal amphipathic helix.</text>
</comment>
<dbReference type="Proteomes" id="UP000244180">
    <property type="component" value="Unassembled WGS sequence"/>
</dbReference>
<keyword evidence="3 5" id="KW-0472">Membrane</keyword>
<dbReference type="InterPro" id="IPR043129">
    <property type="entry name" value="ATPase_NBD"/>
</dbReference>
<comment type="similarity">
    <text evidence="5 6">Belongs to the FtsA/MreB family.</text>
</comment>
<dbReference type="Pfam" id="PF02491">
    <property type="entry name" value="SHS2_FTSA"/>
    <property type="match status" value="1"/>
</dbReference>
<comment type="caution">
    <text evidence="9">The sequence shown here is derived from an EMBL/GenBank/DDBJ whole genome shotgun (WGS) entry which is preliminary data.</text>
</comment>
<dbReference type="Pfam" id="PF14450">
    <property type="entry name" value="FtsA"/>
    <property type="match status" value="1"/>
</dbReference>
<dbReference type="OrthoDB" id="9768127at2"/>
<dbReference type="GO" id="GO:0043093">
    <property type="term" value="P:FtsZ-dependent cytokinesis"/>
    <property type="evidence" value="ECO:0007669"/>
    <property type="project" value="UniProtKB-UniRule"/>
</dbReference>
<dbReference type="HAMAP" id="MF_02033">
    <property type="entry name" value="FtsA"/>
    <property type="match status" value="1"/>
</dbReference>
<dbReference type="Gene3D" id="3.30.1490.110">
    <property type="match status" value="1"/>
</dbReference>
<dbReference type="STRING" id="1484.SA87_03330"/>
<dbReference type="SMART" id="SM00842">
    <property type="entry name" value="FtsA"/>
    <property type="match status" value="1"/>
</dbReference>
<dbReference type="PANTHER" id="PTHR32432">
    <property type="entry name" value="CELL DIVISION PROTEIN FTSA-RELATED"/>
    <property type="match status" value="1"/>
</dbReference>
<dbReference type="CDD" id="cd24048">
    <property type="entry name" value="ASKHA_NBD_FtsA"/>
    <property type="match status" value="1"/>
</dbReference>
<feature type="domain" description="SHS2" evidence="7">
    <location>
        <begin position="7"/>
        <end position="194"/>
    </location>
</feature>
<evidence type="ECO:0000313" key="12">
    <source>
        <dbReference type="Proteomes" id="UP000244180"/>
    </source>
</evidence>
<evidence type="ECO:0000256" key="4">
    <source>
        <dbReference type="ARBA" id="ARBA00023306"/>
    </source>
</evidence>
<dbReference type="InterPro" id="IPR050696">
    <property type="entry name" value="FtsA/MreB"/>
</dbReference>
<dbReference type="Proteomes" id="UP000748108">
    <property type="component" value="Unassembled WGS sequence"/>
</dbReference>
<dbReference type="InterPro" id="IPR020823">
    <property type="entry name" value="Cell_div_FtsA"/>
</dbReference>
<evidence type="ECO:0000313" key="11">
    <source>
        <dbReference type="Proteomes" id="UP000243024"/>
    </source>
</evidence>
<dbReference type="NCBIfam" id="TIGR01174">
    <property type="entry name" value="ftsA"/>
    <property type="match status" value="1"/>
</dbReference>
<dbReference type="GO" id="GO:0009898">
    <property type="term" value="C:cytoplasmic side of plasma membrane"/>
    <property type="evidence" value="ECO:0007669"/>
    <property type="project" value="UniProtKB-UniRule"/>
</dbReference>
<evidence type="ECO:0000313" key="10">
    <source>
        <dbReference type="EMBL" id="PTQ54774.1"/>
    </source>
</evidence>
<dbReference type="GO" id="GO:0032153">
    <property type="term" value="C:cell division site"/>
    <property type="evidence" value="ECO:0007669"/>
    <property type="project" value="UniProtKB-UniRule"/>
</dbReference>
<evidence type="ECO:0000256" key="6">
    <source>
        <dbReference type="PIRNR" id="PIRNR003101"/>
    </source>
</evidence>
<accession>A0A132NA55</accession>
<evidence type="ECO:0000256" key="5">
    <source>
        <dbReference type="HAMAP-Rule" id="MF_02033"/>
    </source>
</evidence>
<dbReference type="EMBL" id="PEBV01000002">
    <property type="protein sequence ID" value="PTQ54774.1"/>
    <property type="molecule type" value="Genomic_DNA"/>
</dbReference>
<evidence type="ECO:0000313" key="8">
    <source>
        <dbReference type="EMBL" id="MBT9281538.1"/>
    </source>
</evidence>
<dbReference type="RefSeq" id="WP_066202141.1">
    <property type="nucleotide sequence ID" value="NZ_CBCSAS010000009.1"/>
</dbReference>
<reference evidence="10 12" key="2">
    <citation type="submission" date="2017-08" db="EMBL/GenBank/DDBJ databases">
        <title>Burning lignite coal seam in the remote Altai Mountains harbors a hydrogen-driven thermophilic microbial community.</title>
        <authorList>
            <person name="Kadnikov V.V."/>
            <person name="Mardanov A.V."/>
            <person name="Ivasenko D."/>
            <person name="Beletsky A.V."/>
            <person name="Karnachuk O.V."/>
            <person name="Ravin N.V."/>
        </authorList>
    </citation>
    <scope>NUCLEOTIDE SEQUENCE [LARGE SCALE GENOMIC DNA]</scope>
    <source>
        <strain evidence="10">AL33</strain>
    </source>
</reference>
<keyword evidence="1 5" id="KW-1003">Cell membrane</keyword>
<comment type="subunit">
    <text evidence="5">Self-interacts. Interacts with FtsZ.</text>
</comment>
<evidence type="ECO:0000313" key="9">
    <source>
        <dbReference type="EMBL" id="OAR03875.1"/>
    </source>
</evidence>
<reference evidence="8" key="3">
    <citation type="journal article" date="2021" name="Microbiology">
        <title>Metagenomic Analysis of the Microbial Community in the Underground Coal Fire Area (Kemerovo Region, Russia) Revealed Predominance of Thermophilic Members of the Phyla Deinococcus-thermus, Aquificae, and Firmicutes.</title>
        <authorList>
            <person name="Kadnikov V."/>
            <person name="Mardanov A.V."/>
            <person name="Beletsky A.V."/>
            <person name="Karnachuk O.V."/>
            <person name="Ravin N.V."/>
        </authorList>
    </citation>
    <scope>NUCLEOTIDE SEQUENCE</scope>
    <source>
        <strain evidence="8">RBS10-49</strain>
    </source>
</reference>
<dbReference type="Proteomes" id="UP000243024">
    <property type="component" value="Unassembled WGS sequence"/>
</dbReference>
<dbReference type="SUPFAM" id="SSF53067">
    <property type="entry name" value="Actin-like ATPase domain"/>
    <property type="match status" value="2"/>
</dbReference>
<dbReference type="Gene3D" id="3.30.420.40">
    <property type="match status" value="2"/>
</dbReference>
<dbReference type="InterPro" id="IPR003494">
    <property type="entry name" value="SHS2_FtsA"/>
</dbReference>
<sequence length="410" mass="43189">MKDGLYIAALDLGSHTIRLVVAEWTKSAYHIVGVGTAPAVGIKKGTVVDIEAVEQGIRAAADRAARMIDRPITAAVVGVGGPSVAVVETTGVVAVGRDDREIRQDDVDRVIEAAKIVHLPPDRVIVDVVPTAYAVDGLSGVRDPRGMLGMRLEVRGRLVSAAKTAIHNTLRALDRAEVEPLALVLPAFGAGWAYLDPDARRAGAVWIDMGAETTTVAVWQDGELHDLVVLPFGGAYLTRDIAHGLATSEDVAEGLKLKYGTSTVQEAADGVTFKVTPIGKSAATVVSQVELAEIIEPRLVEMLALIREALEERDAAAVPAGVAWSGGTVALPGFLTVAREVVHPESRLAVPDQIGVREPGYAASIGMIEYAVRLGLLEADPQAPRRRAGGGGSREAGFLAKVKSWLSELI</sequence>
<dbReference type="AlphaFoldDB" id="A0A132NA55"/>
<reference evidence="9 11" key="1">
    <citation type="submission" date="2015-09" db="EMBL/GenBank/DDBJ databases">
        <title>Draft genome sequence of Hydrogenibacillus schlegelii DSM 2000.</title>
        <authorList>
            <person name="Hemp J."/>
        </authorList>
    </citation>
    <scope>NUCLEOTIDE SEQUENCE [LARGE SCALE GENOMIC DNA]</scope>
    <source>
        <strain evidence="9 11">MA 48</strain>
    </source>
</reference>
<dbReference type="PANTHER" id="PTHR32432:SF4">
    <property type="entry name" value="CELL DIVISION PROTEIN FTSA"/>
    <property type="match status" value="1"/>
</dbReference>
<dbReference type="EMBL" id="JXBB01000034">
    <property type="protein sequence ID" value="OAR03875.1"/>
    <property type="molecule type" value="Genomic_DNA"/>
</dbReference>
<keyword evidence="4 5" id="KW-0131">Cell cycle</keyword>
<evidence type="ECO:0000256" key="3">
    <source>
        <dbReference type="ARBA" id="ARBA00023136"/>
    </source>
</evidence>
<keyword evidence="11" id="KW-1185">Reference proteome</keyword>
<name>A0A132NA55_HYDSH</name>
<evidence type="ECO:0000256" key="1">
    <source>
        <dbReference type="ARBA" id="ARBA00022475"/>
    </source>
</evidence>